<dbReference type="PANTHER" id="PTHR36649:SF28">
    <property type="entry name" value="UBIQUITIN-LIKE DOMAIN-CONTAINING PROTEIN"/>
    <property type="match status" value="1"/>
</dbReference>
<feature type="domain" description="Ubiquitin-like" evidence="1">
    <location>
        <begin position="70"/>
        <end position="145"/>
    </location>
</feature>
<dbReference type="RefSeq" id="XP_004183288.1">
    <property type="nucleotide sequence ID" value="XM_004183240.1"/>
</dbReference>
<dbReference type="AlphaFoldDB" id="L7FJD5"/>
<dbReference type="Gene3D" id="3.90.175.10">
    <property type="entry name" value="Diphtheria Toxin, domain 1"/>
    <property type="match status" value="1"/>
</dbReference>
<dbReference type="KEGG" id="eiv:EIN_101970"/>
<proteinExistence type="predicted"/>
<dbReference type="Pfam" id="PF00240">
    <property type="entry name" value="ubiquitin"/>
    <property type="match status" value="1"/>
</dbReference>
<gene>
    <name evidence="2" type="ORF">EIN_101970</name>
</gene>
<keyword evidence="3" id="KW-1185">Reference proteome</keyword>
<name>L7FJD5_ENTIV</name>
<evidence type="ECO:0000313" key="2">
    <source>
        <dbReference type="EMBL" id="ELP83942.1"/>
    </source>
</evidence>
<dbReference type="PANTHER" id="PTHR36649">
    <property type="entry name" value="UBIQUITIN-LIKE DOMAIN-CONTAINING PROTEIN"/>
    <property type="match status" value="1"/>
</dbReference>
<sequence>MSRNTRQEMLFGALSALTGSHVVGLASQFPDVPKMDIENYSVLSLDTGEDTPTKTSGTPKVFKCPSDPTTHIIVRMLTGKEITLSVNPEWSVNILKELIESKTGISTDQMRIVFLGRSLEGENKLSDYNLTECSKLHLVLRLRGGGISQFAIDNNLLSPGYDYDFRNINDTKAGRTYKRGGMVYKRPCGYMRYALNVIGKFDNGNDTWLGSSNSPGEWAVSYHGTDPKFADPISKNGFKVGTRNLYGRGVYCSPDVQAAAIYSTKKTDSNSRKYKIVFQNRVKTSSIKLASDNGGPSNYWYIEDPRDIRPYGILVLECS</sequence>
<dbReference type="PROSITE" id="PS50053">
    <property type="entry name" value="UBIQUITIN_2"/>
    <property type="match status" value="1"/>
</dbReference>
<dbReference type="PRINTS" id="PR00348">
    <property type="entry name" value="UBIQUITIN"/>
</dbReference>
<dbReference type="GeneID" id="14882912"/>
<dbReference type="OMA" id="FTHINDR"/>
<reference evidence="2" key="1">
    <citation type="submission" date="2012-10" db="EMBL/GenBank/DDBJ databases">
        <authorList>
            <person name="Zafar N."/>
            <person name="Inman J."/>
            <person name="Hall N."/>
            <person name="Lorenzi H."/>
            <person name="Caler E."/>
        </authorList>
    </citation>
    <scope>NUCLEOTIDE SEQUENCE [LARGE SCALE GENOMIC DNA]</scope>
    <source>
        <strain evidence="2">IP1</strain>
    </source>
</reference>
<dbReference type="InterPro" id="IPR019956">
    <property type="entry name" value="Ubiquitin_dom"/>
</dbReference>
<evidence type="ECO:0000259" key="1">
    <source>
        <dbReference type="PROSITE" id="PS50053"/>
    </source>
</evidence>
<dbReference type="Proteomes" id="UP000014680">
    <property type="component" value="Unassembled WGS sequence"/>
</dbReference>
<dbReference type="InterPro" id="IPR000626">
    <property type="entry name" value="Ubiquitin-like_dom"/>
</dbReference>
<dbReference type="SUPFAM" id="SSF56399">
    <property type="entry name" value="ADP-ribosylation"/>
    <property type="match status" value="1"/>
</dbReference>
<dbReference type="InterPro" id="IPR029071">
    <property type="entry name" value="Ubiquitin-like_domsf"/>
</dbReference>
<dbReference type="Gene3D" id="3.10.20.90">
    <property type="entry name" value="Phosphatidylinositol 3-kinase Catalytic Subunit, Chain A, domain 1"/>
    <property type="match status" value="1"/>
</dbReference>
<dbReference type="SUPFAM" id="SSF54236">
    <property type="entry name" value="Ubiquitin-like"/>
    <property type="match status" value="1"/>
</dbReference>
<dbReference type="VEuPathDB" id="AmoebaDB:EIN_101970"/>
<evidence type="ECO:0000313" key="3">
    <source>
        <dbReference type="Proteomes" id="UP000014680"/>
    </source>
</evidence>
<dbReference type="SMART" id="SM00213">
    <property type="entry name" value="UBQ"/>
    <property type="match status" value="1"/>
</dbReference>
<protein>
    <submittedName>
        <fullName evidence="2">Ubiquitin 1, putative</fullName>
    </submittedName>
</protein>
<dbReference type="OrthoDB" id="428577at2759"/>
<accession>L7FJD5</accession>
<dbReference type="EMBL" id="KB207206">
    <property type="protein sequence ID" value="ELP83942.1"/>
    <property type="molecule type" value="Genomic_DNA"/>
</dbReference>
<organism evidence="2 3">
    <name type="scientific">Entamoeba invadens IP1</name>
    <dbReference type="NCBI Taxonomy" id="370355"/>
    <lineage>
        <taxon>Eukaryota</taxon>
        <taxon>Amoebozoa</taxon>
        <taxon>Evosea</taxon>
        <taxon>Archamoebae</taxon>
        <taxon>Mastigamoebida</taxon>
        <taxon>Entamoebidae</taxon>
        <taxon>Entamoeba</taxon>
    </lineage>
</organism>